<sequence>MRSTILMISLIITVTLMPTIIAANYQMLVECVEDYTDVGQSNLKYTCDAGNSFIAKITNAGSYSYRFYQDSAAWPSDWWTKEVGGLSYYPSYHAYMHDYAMFLGHGAPAYFMFGVKRPAVDGNSFSVVWLVSEGPNGYTWMYPHDNDGDGRYPRWITIYACNVLDADSYTKIGYTVFDVFYYTFTNQGKSVPYLHGIVSARTALVDWYKSCLICSEVPVSVNTMNDYANRLISGNSIVDAWFNAIWTQNYAKDIFGRKVLQAQPAALYYVVEFRDSNGNILASYDYRYEGMLGFSTTIYPALFQLSAPPGTTQIIYRKVYLYGS</sequence>
<reference evidence="1" key="1">
    <citation type="journal article" date="2020" name="mSystems">
        <title>Genome- and Community-Level Interaction Insights into Carbon Utilization and Element Cycling Functions of Hydrothermarchaeota in Hydrothermal Sediment.</title>
        <authorList>
            <person name="Zhou Z."/>
            <person name="Liu Y."/>
            <person name="Xu W."/>
            <person name="Pan J."/>
            <person name="Luo Z.H."/>
            <person name="Li M."/>
        </authorList>
    </citation>
    <scope>NUCLEOTIDE SEQUENCE [LARGE SCALE GENOMIC DNA]</scope>
    <source>
        <strain evidence="1">SpSt-732</strain>
    </source>
</reference>
<gene>
    <name evidence="1" type="ORF">ENV14_06630</name>
</gene>
<organism evidence="1">
    <name type="scientific">Ignisphaera aggregans</name>
    <dbReference type="NCBI Taxonomy" id="334771"/>
    <lineage>
        <taxon>Archaea</taxon>
        <taxon>Thermoproteota</taxon>
        <taxon>Thermoprotei</taxon>
        <taxon>Desulfurococcales</taxon>
        <taxon>Desulfurococcaceae</taxon>
        <taxon>Ignisphaera</taxon>
    </lineage>
</organism>
<dbReference type="AlphaFoldDB" id="A0A7C4FBV7"/>
<comment type="caution">
    <text evidence="1">The sequence shown here is derived from an EMBL/GenBank/DDBJ whole genome shotgun (WGS) entry which is preliminary data.</text>
</comment>
<dbReference type="EMBL" id="DTFF01000054">
    <property type="protein sequence ID" value="HGI88042.1"/>
    <property type="molecule type" value="Genomic_DNA"/>
</dbReference>
<proteinExistence type="predicted"/>
<name>A0A7C4FBV7_9CREN</name>
<dbReference type="InterPro" id="IPR045926">
    <property type="entry name" value="DUF6345"/>
</dbReference>
<dbReference type="Pfam" id="PF19872">
    <property type="entry name" value="DUF6345"/>
    <property type="match status" value="1"/>
</dbReference>
<accession>A0A7C4FBV7</accession>
<evidence type="ECO:0000313" key="1">
    <source>
        <dbReference type="EMBL" id="HGI88042.1"/>
    </source>
</evidence>
<protein>
    <submittedName>
        <fullName evidence="1">Uncharacterized protein</fullName>
    </submittedName>
</protein>